<keyword evidence="2" id="KW-1185">Reference proteome</keyword>
<dbReference type="OrthoDB" id="9811577at2"/>
<dbReference type="EMBL" id="CP036525">
    <property type="protein sequence ID" value="QDT02149.1"/>
    <property type="molecule type" value="Genomic_DNA"/>
</dbReference>
<name>A0A517N4T9_9BACT</name>
<sequence length="119" mass="13781">MSVELSEVQDGNLLEIRVSGKLDRAAYALFTPSVERQIEAYGKVRILFQMHDFHGWEAAALWEDVKFDAKHFNDIERLAIVGEKKWEHGMAIFCKPFTTGSVRYFDVSEIDEARKWLAE</sequence>
<dbReference type="InterPro" id="IPR038396">
    <property type="entry name" value="SpoIIAA-like_sf"/>
</dbReference>
<dbReference type="SUPFAM" id="SSF52091">
    <property type="entry name" value="SpoIIaa-like"/>
    <property type="match status" value="1"/>
</dbReference>
<dbReference type="Gene3D" id="3.40.50.10600">
    <property type="entry name" value="SpoIIaa-like domains"/>
    <property type="match status" value="1"/>
</dbReference>
<dbReference type="Proteomes" id="UP000318538">
    <property type="component" value="Chromosome"/>
</dbReference>
<protein>
    <recommendedName>
        <fullName evidence="3">STAS/SEC14 domain-containing protein</fullName>
    </recommendedName>
</protein>
<organism evidence="1 2">
    <name type="scientific">Rubripirellula lacrimiformis</name>
    <dbReference type="NCBI Taxonomy" id="1930273"/>
    <lineage>
        <taxon>Bacteria</taxon>
        <taxon>Pseudomonadati</taxon>
        <taxon>Planctomycetota</taxon>
        <taxon>Planctomycetia</taxon>
        <taxon>Pirellulales</taxon>
        <taxon>Pirellulaceae</taxon>
        <taxon>Rubripirellula</taxon>
    </lineage>
</organism>
<dbReference type="KEGG" id="rlc:K227x_05200"/>
<evidence type="ECO:0008006" key="3">
    <source>
        <dbReference type="Google" id="ProtNLM"/>
    </source>
</evidence>
<dbReference type="InterPro" id="IPR021866">
    <property type="entry name" value="SpoIIAA-like"/>
</dbReference>
<proteinExistence type="predicted"/>
<gene>
    <name evidence="1" type="ORF">K227x_05200</name>
</gene>
<evidence type="ECO:0000313" key="1">
    <source>
        <dbReference type="EMBL" id="QDT02149.1"/>
    </source>
</evidence>
<dbReference type="Pfam" id="PF11964">
    <property type="entry name" value="SpoIIAA-like"/>
    <property type="match status" value="1"/>
</dbReference>
<dbReference type="AlphaFoldDB" id="A0A517N4T9"/>
<dbReference type="RefSeq" id="WP_145167912.1">
    <property type="nucleotide sequence ID" value="NZ_CP036525.1"/>
</dbReference>
<accession>A0A517N4T9</accession>
<evidence type="ECO:0000313" key="2">
    <source>
        <dbReference type="Proteomes" id="UP000318538"/>
    </source>
</evidence>
<dbReference type="InterPro" id="IPR036513">
    <property type="entry name" value="STAS_dom_sf"/>
</dbReference>
<reference evidence="1 2" key="1">
    <citation type="submission" date="2019-02" db="EMBL/GenBank/DDBJ databases">
        <title>Deep-cultivation of Planctomycetes and their phenomic and genomic characterization uncovers novel biology.</title>
        <authorList>
            <person name="Wiegand S."/>
            <person name="Jogler M."/>
            <person name="Boedeker C."/>
            <person name="Pinto D."/>
            <person name="Vollmers J."/>
            <person name="Rivas-Marin E."/>
            <person name="Kohn T."/>
            <person name="Peeters S.H."/>
            <person name="Heuer A."/>
            <person name="Rast P."/>
            <person name="Oberbeckmann S."/>
            <person name="Bunk B."/>
            <person name="Jeske O."/>
            <person name="Meyerdierks A."/>
            <person name="Storesund J.E."/>
            <person name="Kallscheuer N."/>
            <person name="Luecker S."/>
            <person name="Lage O.M."/>
            <person name="Pohl T."/>
            <person name="Merkel B.J."/>
            <person name="Hornburger P."/>
            <person name="Mueller R.-W."/>
            <person name="Bruemmer F."/>
            <person name="Labrenz M."/>
            <person name="Spormann A.M."/>
            <person name="Op den Camp H."/>
            <person name="Overmann J."/>
            <person name="Amann R."/>
            <person name="Jetten M.S.M."/>
            <person name="Mascher T."/>
            <person name="Medema M.H."/>
            <person name="Devos D.P."/>
            <person name="Kaster A.-K."/>
            <person name="Ovreas L."/>
            <person name="Rohde M."/>
            <person name="Galperin M.Y."/>
            <person name="Jogler C."/>
        </authorList>
    </citation>
    <scope>NUCLEOTIDE SEQUENCE [LARGE SCALE GENOMIC DNA]</scope>
    <source>
        <strain evidence="1 2">K22_7</strain>
    </source>
</reference>